<dbReference type="Proteomes" id="UP000677228">
    <property type="component" value="Unassembled WGS sequence"/>
</dbReference>
<dbReference type="SUPFAM" id="SSF56978">
    <property type="entry name" value="Perfringolysin"/>
    <property type="match status" value="1"/>
</dbReference>
<sequence length="101" mass="11508">VTVDAASGSVRVCNKGGYVAKFYLDSLTKNGESRSYESGIYPIGSCLELQLPREAVWGRVRTENMLFFGIWREIFRQEFTPPIDRCYSIWGSTFHPSWGDC</sequence>
<evidence type="ECO:0000313" key="1">
    <source>
        <dbReference type="EMBL" id="CAF0723088.1"/>
    </source>
</evidence>
<dbReference type="InterPro" id="IPR038700">
    <property type="entry name" value="Thiol_cytolys_C_sf"/>
</dbReference>
<name>A0A8S2GCV1_9BILA</name>
<dbReference type="Gene3D" id="2.60.40.1430">
    <property type="entry name" value="Perfringolysin, domain 4"/>
    <property type="match status" value="1"/>
</dbReference>
<dbReference type="EMBL" id="CAJNOK010000020">
    <property type="protein sequence ID" value="CAF0723088.1"/>
    <property type="molecule type" value="Genomic_DNA"/>
</dbReference>
<proteinExistence type="predicted"/>
<organism evidence="2 3">
    <name type="scientific">Didymodactylos carnosus</name>
    <dbReference type="NCBI Taxonomy" id="1234261"/>
    <lineage>
        <taxon>Eukaryota</taxon>
        <taxon>Metazoa</taxon>
        <taxon>Spiralia</taxon>
        <taxon>Gnathifera</taxon>
        <taxon>Rotifera</taxon>
        <taxon>Eurotatoria</taxon>
        <taxon>Bdelloidea</taxon>
        <taxon>Philodinida</taxon>
        <taxon>Philodinidae</taxon>
        <taxon>Didymodactylos</taxon>
    </lineage>
</organism>
<feature type="non-terminal residue" evidence="2">
    <location>
        <position position="1"/>
    </location>
</feature>
<dbReference type="GO" id="GO:0015485">
    <property type="term" value="F:cholesterol binding"/>
    <property type="evidence" value="ECO:0007669"/>
    <property type="project" value="InterPro"/>
</dbReference>
<dbReference type="Proteomes" id="UP000682733">
    <property type="component" value="Unassembled WGS sequence"/>
</dbReference>
<dbReference type="AlphaFoldDB" id="A0A8S2GCV1"/>
<dbReference type="InterPro" id="IPR036359">
    <property type="entry name" value="Thiol_cytolysin_sf"/>
</dbReference>
<dbReference type="EMBL" id="CAJOBA010000020">
    <property type="protein sequence ID" value="CAF3495206.1"/>
    <property type="molecule type" value="Genomic_DNA"/>
</dbReference>
<gene>
    <name evidence="1" type="ORF">OVA965_LOCUS198</name>
    <name evidence="2" type="ORF">TMI583_LOCUS198</name>
</gene>
<protein>
    <submittedName>
        <fullName evidence="2">Uncharacterized protein</fullName>
    </submittedName>
</protein>
<accession>A0A8S2GCV1</accession>
<reference evidence="2" key="1">
    <citation type="submission" date="2021-02" db="EMBL/GenBank/DDBJ databases">
        <authorList>
            <person name="Nowell W R."/>
        </authorList>
    </citation>
    <scope>NUCLEOTIDE SEQUENCE</scope>
</reference>
<comment type="caution">
    <text evidence="2">The sequence shown here is derived from an EMBL/GenBank/DDBJ whole genome shotgun (WGS) entry which is preliminary data.</text>
</comment>
<evidence type="ECO:0000313" key="3">
    <source>
        <dbReference type="Proteomes" id="UP000682733"/>
    </source>
</evidence>
<evidence type="ECO:0000313" key="2">
    <source>
        <dbReference type="EMBL" id="CAF3495206.1"/>
    </source>
</evidence>